<dbReference type="STRING" id="1182543.W9WY78"/>
<dbReference type="HOGENOM" id="CLU_000022_59_2_1"/>
<dbReference type="Proteomes" id="UP000019471">
    <property type="component" value="Unassembled WGS sequence"/>
</dbReference>
<feature type="domain" description="AMP-dependent synthetase/ligase" evidence="3">
    <location>
        <begin position="23"/>
        <end position="399"/>
    </location>
</feature>
<evidence type="ECO:0000313" key="5">
    <source>
        <dbReference type="EMBL" id="EXJ72878.1"/>
    </source>
</evidence>
<evidence type="ECO:0000256" key="1">
    <source>
        <dbReference type="ARBA" id="ARBA00006432"/>
    </source>
</evidence>
<dbReference type="PANTHER" id="PTHR24096">
    <property type="entry name" value="LONG-CHAIN-FATTY-ACID--COA LIGASE"/>
    <property type="match status" value="1"/>
</dbReference>
<evidence type="ECO:0000256" key="2">
    <source>
        <dbReference type="ARBA" id="ARBA00022598"/>
    </source>
</evidence>
<dbReference type="InterPro" id="IPR045851">
    <property type="entry name" value="AMP-bd_C_sf"/>
</dbReference>
<organism evidence="5 6">
    <name type="scientific">Cladophialophora psammophila CBS 110553</name>
    <dbReference type="NCBI Taxonomy" id="1182543"/>
    <lineage>
        <taxon>Eukaryota</taxon>
        <taxon>Fungi</taxon>
        <taxon>Dikarya</taxon>
        <taxon>Ascomycota</taxon>
        <taxon>Pezizomycotina</taxon>
        <taxon>Eurotiomycetes</taxon>
        <taxon>Chaetothyriomycetidae</taxon>
        <taxon>Chaetothyriales</taxon>
        <taxon>Herpotrichiellaceae</taxon>
        <taxon>Cladophialophora</taxon>
    </lineage>
</organism>
<keyword evidence="2" id="KW-0436">Ligase</keyword>
<evidence type="ECO:0000313" key="6">
    <source>
        <dbReference type="Proteomes" id="UP000019471"/>
    </source>
</evidence>
<dbReference type="InterPro" id="IPR000873">
    <property type="entry name" value="AMP-dep_synth/lig_dom"/>
</dbReference>
<feature type="domain" description="AMP-binding enzyme C-terminal" evidence="4">
    <location>
        <begin position="450"/>
        <end position="530"/>
    </location>
</feature>
<sequence length="552" mass="61388">MPFQSLLPPIDIPDADIWEFLFERPGRAFPDHHIILTDSLTKAQHTFGEIRTDALQFAKTLKSRYGWNKGDVLAIYSPNCAAMSVLIWGCLAVGGVVSTINPSYNAEELTFQIQDTRARLIAVYPELVNTVREAIREFKLDMEILLLDQATSKECANIPTLSSVLDNAVVSKEERSTWRKSIVPSQDLAFLIYSSGTTGRPKGVMLTHRNIVANILQISSVEGPNLSWEADKVLGFLPLYHIYGLTCLLHRSLYSGVPLVIMPKFDLEAFCSLVMTHKVTYAYVAPPVLVMLSKHPIVTNFDLSSLRMMNSGAAPLTRELVENVYTRLNLRVKQGYGLTETSPTTHLQLWSDWNNPIGSVGQLLPNMTAKIMLPDGKEAPLGEAGEIWLRGPNIFKGYFRNDIATKDSLTSDGYFKTGDVGYQNSMGLFFITDRLKELIKYNGFQVPPAELEGILISHPKVSDVATLGIYDKERATEIPCAFGVPTDGVVGDALLAKEIVQWLAKRVAPHKRLRGGFHWVEAIPKSAAGKILRKDLRLLANEIITTARPHKL</sequence>
<dbReference type="PANTHER" id="PTHR24096:SF149">
    <property type="entry name" value="AMP-BINDING DOMAIN-CONTAINING PROTEIN-RELATED"/>
    <property type="match status" value="1"/>
</dbReference>
<dbReference type="Gene3D" id="3.40.50.12780">
    <property type="entry name" value="N-terminal domain of ligase-like"/>
    <property type="match status" value="1"/>
</dbReference>
<dbReference type="SUPFAM" id="SSF56801">
    <property type="entry name" value="Acetyl-CoA synthetase-like"/>
    <property type="match status" value="1"/>
</dbReference>
<dbReference type="GO" id="GO:0016405">
    <property type="term" value="F:CoA-ligase activity"/>
    <property type="evidence" value="ECO:0007669"/>
    <property type="project" value="TreeGrafter"/>
</dbReference>
<name>W9WY78_9EURO</name>
<protein>
    <recommendedName>
        <fullName evidence="7">4-coumarate-CoA ligase</fullName>
    </recommendedName>
</protein>
<dbReference type="CDD" id="cd05911">
    <property type="entry name" value="Firefly_Luc_like"/>
    <property type="match status" value="1"/>
</dbReference>
<dbReference type="OrthoDB" id="6509636at2759"/>
<dbReference type="InterPro" id="IPR020845">
    <property type="entry name" value="AMP-binding_CS"/>
</dbReference>
<comment type="similarity">
    <text evidence="1">Belongs to the ATP-dependent AMP-binding enzyme family.</text>
</comment>
<proteinExistence type="inferred from homology"/>
<gene>
    <name evidence="5" type="ORF">A1O5_04026</name>
</gene>
<accession>W9WY78</accession>
<evidence type="ECO:0008006" key="7">
    <source>
        <dbReference type="Google" id="ProtNLM"/>
    </source>
</evidence>
<reference evidence="5 6" key="1">
    <citation type="submission" date="2013-03" db="EMBL/GenBank/DDBJ databases">
        <title>The Genome Sequence of Cladophialophora psammophila CBS 110553.</title>
        <authorList>
            <consortium name="The Broad Institute Genomics Platform"/>
            <person name="Cuomo C."/>
            <person name="de Hoog S."/>
            <person name="Gorbushina A."/>
            <person name="Walker B."/>
            <person name="Young S.K."/>
            <person name="Zeng Q."/>
            <person name="Gargeya S."/>
            <person name="Fitzgerald M."/>
            <person name="Haas B."/>
            <person name="Abouelleil A."/>
            <person name="Allen A.W."/>
            <person name="Alvarado L."/>
            <person name="Arachchi H.M."/>
            <person name="Berlin A.M."/>
            <person name="Chapman S.B."/>
            <person name="Gainer-Dewar J."/>
            <person name="Goldberg J."/>
            <person name="Griggs A."/>
            <person name="Gujja S."/>
            <person name="Hansen M."/>
            <person name="Howarth C."/>
            <person name="Imamovic A."/>
            <person name="Ireland A."/>
            <person name="Larimer J."/>
            <person name="McCowan C."/>
            <person name="Murphy C."/>
            <person name="Pearson M."/>
            <person name="Poon T.W."/>
            <person name="Priest M."/>
            <person name="Roberts A."/>
            <person name="Saif S."/>
            <person name="Shea T."/>
            <person name="Sisk P."/>
            <person name="Sykes S."/>
            <person name="Wortman J."/>
            <person name="Nusbaum C."/>
            <person name="Birren B."/>
        </authorList>
    </citation>
    <scope>NUCLEOTIDE SEQUENCE [LARGE SCALE GENOMIC DNA]</scope>
    <source>
        <strain evidence="5 6">CBS 110553</strain>
    </source>
</reference>
<dbReference type="EMBL" id="AMGX01000005">
    <property type="protein sequence ID" value="EXJ72878.1"/>
    <property type="molecule type" value="Genomic_DNA"/>
</dbReference>
<dbReference type="RefSeq" id="XP_007742825.1">
    <property type="nucleotide sequence ID" value="XM_007744635.1"/>
</dbReference>
<keyword evidence="6" id="KW-1185">Reference proteome</keyword>
<dbReference type="GeneID" id="19188752"/>
<dbReference type="Pfam" id="PF00501">
    <property type="entry name" value="AMP-binding"/>
    <property type="match status" value="1"/>
</dbReference>
<evidence type="ECO:0000259" key="4">
    <source>
        <dbReference type="Pfam" id="PF13193"/>
    </source>
</evidence>
<dbReference type="AlphaFoldDB" id="W9WY78"/>
<dbReference type="InterPro" id="IPR025110">
    <property type="entry name" value="AMP-bd_C"/>
</dbReference>
<dbReference type="eggNOG" id="KOG1176">
    <property type="taxonomic scope" value="Eukaryota"/>
</dbReference>
<evidence type="ECO:0000259" key="3">
    <source>
        <dbReference type="Pfam" id="PF00501"/>
    </source>
</evidence>
<dbReference type="InterPro" id="IPR042099">
    <property type="entry name" value="ANL_N_sf"/>
</dbReference>
<comment type="caution">
    <text evidence="5">The sequence shown here is derived from an EMBL/GenBank/DDBJ whole genome shotgun (WGS) entry which is preliminary data.</text>
</comment>
<dbReference type="Gene3D" id="3.30.300.30">
    <property type="match status" value="1"/>
</dbReference>
<dbReference type="PROSITE" id="PS00455">
    <property type="entry name" value="AMP_BINDING"/>
    <property type="match status" value="1"/>
</dbReference>
<dbReference type="Pfam" id="PF13193">
    <property type="entry name" value="AMP-binding_C"/>
    <property type="match status" value="1"/>
</dbReference>